<organism evidence="9 10">
    <name type="scientific">Candidatus Woesebacteria bacterium GW2011_GWB1_41_10</name>
    <dbReference type="NCBI Taxonomy" id="1618577"/>
    <lineage>
        <taxon>Bacteria</taxon>
        <taxon>Candidatus Woeseibacteriota</taxon>
    </lineage>
</organism>
<feature type="transmembrane region" description="Helical" evidence="8">
    <location>
        <begin position="172"/>
        <end position="191"/>
    </location>
</feature>
<name>A0A0G0UAW4_9BACT</name>
<dbReference type="GO" id="GO:0005886">
    <property type="term" value="C:plasma membrane"/>
    <property type="evidence" value="ECO:0007669"/>
    <property type="project" value="UniProtKB-SubCell"/>
</dbReference>
<dbReference type="GO" id="GO:0016763">
    <property type="term" value="F:pentosyltransferase activity"/>
    <property type="evidence" value="ECO:0007669"/>
    <property type="project" value="TreeGrafter"/>
</dbReference>
<evidence type="ECO:0000256" key="4">
    <source>
        <dbReference type="ARBA" id="ARBA00022679"/>
    </source>
</evidence>
<dbReference type="InterPro" id="IPR021280">
    <property type="entry name" value="TMEM260-like"/>
</dbReference>
<dbReference type="Proteomes" id="UP000033858">
    <property type="component" value="Unassembled WGS sequence"/>
</dbReference>
<proteinExistence type="predicted"/>
<evidence type="ECO:0000256" key="6">
    <source>
        <dbReference type="ARBA" id="ARBA00022989"/>
    </source>
</evidence>
<feature type="transmembrane region" description="Helical" evidence="8">
    <location>
        <begin position="259"/>
        <end position="276"/>
    </location>
</feature>
<evidence type="ECO:0000256" key="8">
    <source>
        <dbReference type="SAM" id="Phobius"/>
    </source>
</evidence>
<dbReference type="GO" id="GO:0009103">
    <property type="term" value="P:lipopolysaccharide biosynthetic process"/>
    <property type="evidence" value="ECO:0007669"/>
    <property type="project" value="UniProtKB-ARBA"/>
</dbReference>
<keyword evidence="2" id="KW-1003">Cell membrane</keyword>
<keyword evidence="3 9" id="KW-0328">Glycosyltransferase</keyword>
<protein>
    <submittedName>
        <fullName evidence="9">Putative membrane protein, dolichyl-phosphate-mannose-protein mannosyltransferase family</fullName>
    </submittedName>
</protein>
<evidence type="ECO:0000256" key="3">
    <source>
        <dbReference type="ARBA" id="ARBA00022676"/>
    </source>
</evidence>
<keyword evidence="4 9" id="KW-0808">Transferase</keyword>
<keyword evidence="7 8" id="KW-0472">Membrane</keyword>
<feature type="transmembrane region" description="Helical" evidence="8">
    <location>
        <begin position="67"/>
        <end position="87"/>
    </location>
</feature>
<dbReference type="AlphaFoldDB" id="A0A0G0UAW4"/>
<gene>
    <name evidence="9" type="ORF">UU32_C0022G0008</name>
</gene>
<evidence type="ECO:0000313" key="10">
    <source>
        <dbReference type="Proteomes" id="UP000033858"/>
    </source>
</evidence>
<feature type="transmembrane region" description="Helical" evidence="8">
    <location>
        <begin position="306"/>
        <end position="323"/>
    </location>
</feature>
<accession>A0A0G0UAW4</accession>
<evidence type="ECO:0000256" key="1">
    <source>
        <dbReference type="ARBA" id="ARBA00004651"/>
    </source>
</evidence>
<sequence>MIQVIFLIAFVLRLFFMSPWLEDWDSVQFALAFDDFSLVKHQPHPPGYPLYILIGKILNFYFENPTLSLTFLSAALGALSVIPFYLLTKKLFDKKIAILTSLVFISLPVHFVLSEIAISNIPGLFFLLVSALAIYYQVPFAGLIAGLSLGVRPTDLPIIVGLIAWSRKPSQIVGLLAGVAIWLIPLIFITGPAEFRQVNSETSKYFIWHDMLFGKPFNFWTYINDRFLNLIKLFNIGYTPGFFAISTVAAFFEARKKPFLLVYLLSYIVPLLFIYNLELAQYTLPLSIVFPVFTVVFLKNLLPKKLFIPLYIIIVIFLFKTSFDTVKYQASAIPPTIEPVFYIKSNYKSQDTTLITTYTFRQFQYYAPEYKNFYGKESAPKKINSKYVVIDYEGLAREIPSLSDYEVVAEKYFGPSKNKFVRLPETTLKVLKYTTLKN</sequence>
<comment type="subcellular location">
    <subcellularLocation>
        <location evidence="1">Cell membrane</location>
        <topology evidence="1">Multi-pass membrane protein</topology>
    </subcellularLocation>
</comment>
<feature type="transmembrane region" description="Helical" evidence="8">
    <location>
        <begin position="124"/>
        <end position="151"/>
    </location>
</feature>
<feature type="transmembrane region" description="Helical" evidence="8">
    <location>
        <begin position="96"/>
        <end position="118"/>
    </location>
</feature>
<dbReference type="EMBL" id="LCAE01000022">
    <property type="protein sequence ID" value="KKR86103.1"/>
    <property type="molecule type" value="Genomic_DNA"/>
</dbReference>
<keyword evidence="5 8" id="KW-0812">Transmembrane</keyword>
<reference evidence="9 10" key="1">
    <citation type="journal article" date="2015" name="Nature">
        <title>rRNA introns, odd ribosomes, and small enigmatic genomes across a large radiation of phyla.</title>
        <authorList>
            <person name="Brown C.T."/>
            <person name="Hug L.A."/>
            <person name="Thomas B.C."/>
            <person name="Sharon I."/>
            <person name="Castelle C.J."/>
            <person name="Singh A."/>
            <person name="Wilkins M.J."/>
            <person name="Williams K.H."/>
            <person name="Banfield J.F."/>
        </authorList>
    </citation>
    <scope>NUCLEOTIDE SEQUENCE [LARGE SCALE GENOMIC DNA]</scope>
</reference>
<keyword evidence="6 8" id="KW-1133">Transmembrane helix</keyword>
<dbReference type="Pfam" id="PF11028">
    <property type="entry name" value="TMEM260-like"/>
    <property type="match status" value="1"/>
</dbReference>
<dbReference type="PANTHER" id="PTHR33908:SF11">
    <property type="entry name" value="MEMBRANE PROTEIN"/>
    <property type="match status" value="1"/>
</dbReference>
<feature type="transmembrane region" description="Helical" evidence="8">
    <location>
        <begin position="230"/>
        <end position="252"/>
    </location>
</feature>
<evidence type="ECO:0000313" key="9">
    <source>
        <dbReference type="EMBL" id="KKR86103.1"/>
    </source>
</evidence>
<evidence type="ECO:0000256" key="5">
    <source>
        <dbReference type="ARBA" id="ARBA00022692"/>
    </source>
</evidence>
<evidence type="ECO:0000256" key="2">
    <source>
        <dbReference type="ARBA" id="ARBA00022475"/>
    </source>
</evidence>
<evidence type="ECO:0000256" key="7">
    <source>
        <dbReference type="ARBA" id="ARBA00023136"/>
    </source>
</evidence>
<dbReference type="InterPro" id="IPR050297">
    <property type="entry name" value="LipidA_mod_glycosyltrf_83"/>
</dbReference>
<dbReference type="PANTHER" id="PTHR33908">
    <property type="entry name" value="MANNOSYLTRANSFERASE YKCB-RELATED"/>
    <property type="match status" value="1"/>
</dbReference>
<comment type="caution">
    <text evidence="9">The sequence shown here is derived from an EMBL/GenBank/DDBJ whole genome shotgun (WGS) entry which is preliminary data.</text>
</comment>